<organism evidence="3 4">
    <name type="scientific">Plutella xylostella</name>
    <name type="common">Diamondback moth</name>
    <name type="synonym">Plutella maculipennis</name>
    <dbReference type="NCBI Taxonomy" id="51655"/>
    <lineage>
        <taxon>Eukaryota</taxon>
        <taxon>Metazoa</taxon>
        <taxon>Ecdysozoa</taxon>
        <taxon>Arthropoda</taxon>
        <taxon>Hexapoda</taxon>
        <taxon>Insecta</taxon>
        <taxon>Pterygota</taxon>
        <taxon>Neoptera</taxon>
        <taxon>Endopterygota</taxon>
        <taxon>Lepidoptera</taxon>
        <taxon>Glossata</taxon>
        <taxon>Ditrysia</taxon>
        <taxon>Yponomeutoidea</taxon>
        <taxon>Plutellidae</taxon>
        <taxon>Plutella</taxon>
    </lineage>
</organism>
<dbReference type="InterPro" id="IPR004012">
    <property type="entry name" value="Run_dom"/>
</dbReference>
<dbReference type="PANTHER" id="PTHR46070">
    <property type="entry name" value="PINSTRIPE, ISOFORM A"/>
    <property type="match status" value="1"/>
</dbReference>
<dbReference type="AlphaFoldDB" id="A0A8S4CZQ3"/>
<comment type="caution">
    <text evidence="3">The sequence shown here is derived from an EMBL/GenBank/DDBJ whole genome shotgun (WGS) entry which is preliminary data.</text>
</comment>
<dbReference type="InterPro" id="IPR047278">
    <property type="entry name" value="DEN5A/B"/>
</dbReference>
<accession>A0A8S4CZQ3</accession>
<dbReference type="GO" id="GO:0031267">
    <property type="term" value="F:small GTPase binding"/>
    <property type="evidence" value="ECO:0007669"/>
    <property type="project" value="InterPro"/>
</dbReference>
<protein>
    <submittedName>
        <fullName evidence="3">(diamondback moth) hypothetical protein</fullName>
    </submittedName>
</protein>
<dbReference type="SUPFAM" id="SSF140741">
    <property type="entry name" value="RUN domain-like"/>
    <property type="match status" value="1"/>
</dbReference>
<dbReference type="EMBL" id="CAJHNJ030000002">
    <property type="protein sequence ID" value="CAG9091255.1"/>
    <property type="molecule type" value="Genomic_DNA"/>
</dbReference>
<dbReference type="SMART" id="SM00593">
    <property type="entry name" value="RUN"/>
    <property type="match status" value="1"/>
</dbReference>
<gene>
    <name evidence="3" type="ORF">PLXY2_LOCUS959</name>
</gene>
<evidence type="ECO:0000313" key="4">
    <source>
        <dbReference type="Proteomes" id="UP000653454"/>
    </source>
</evidence>
<dbReference type="Gene3D" id="1.20.58.900">
    <property type="match status" value="1"/>
</dbReference>
<evidence type="ECO:0000313" key="3">
    <source>
        <dbReference type="EMBL" id="CAG9091255.1"/>
    </source>
</evidence>
<feature type="domain" description="RUN" evidence="2">
    <location>
        <begin position="1"/>
        <end position="139"/>
    </location>
</feature>
<proteinExistence type="predicted"/>
<evidence type="ECO:0000256" key="1">
    <source>
        <dbReference type="SAM" id="MobiDB-lite"/>
    </source>
</evidence>
<dbReference type="PANTHER" id="PTHR46070:SF1">
    <property type="entry name" value="PINSTRIPE, ISOFORM A"/>
    <property type="match status" value="1"/>
</dbReference>
<reference evidence="3" key="1">
    <citation type="submission" date="2020-11" db="EMBL/GenBank/DDBJ databases">
        <authorList>
            <person name="Whiteford S."/>
        </authorList>
    </citation>
    <scope>NUCLEOTIDE SEQUENCE</scope>
</reference>
<feature type="compositionally biased region" description="Basic and acidic residues" evidence="1">
    <location>
        <begin position="160"/>
        <end position="169"/>
    </location>
</feature>
<dbReference type="Pfam" id="PF02759">
    <property type="entry name" value="RUN"/>
    <property type="match status" value="1"/>
</dbReference>
<evidence type="ECO:0000259" key="2">
    <source>
        <dbReference type="PROSITE" id="PS50826"/>
    </source>
</evidence>
<dbReference type="GO" id="GO:0005085">
    <property type="term" value="F:guanyl-nucleotide exchange factor activity"/>
    <property type="evidence" value="ECO:0007669"/>
    <property type="project" value="InterPro"/>
</dbReference>
<dbReference type="InterPro" id="IPR037213">
    <property type="entry name" value="Run_dom_sf"/>
</dbReference>
<keyword evidence="4" id="KW-1185">Reference proteome</keyword>
<dbReference type="PROSITE" id="PS50826">
    <property type="entry name" value="RUN"/>
    <property type="match status" value="1"/>
</dbReference>
<sequence length="205" mass="22559">MASRNLDTRVLKAPSTHQPYHQLVSSRHGNRGAVLGAASLQLPPAPGARAIWRCYCHLMDEVDSVGAALGKDGRFQLFICLSLREHWLHRMLVPMSVTRVTAEMYEEQSFLRKRGLLTFLRQILEPLDEFDIVLENSLTQAPPAPAPIDWQVAWRPSLRGERRGGDEVPKTTAGSGRVAGKGNACTACHCYGSLGRAAEAATFLI</sequence>
<feature type="region of interest" description="Disordered" evidence="1">
    <location>
        <begin position="160"/>
        <end position="180"/>
    </location>
</feature>
<dbReference type="Proteomes" id="UP000653454">
    <property type="component" value="Unassembled WGS sequence"/>
</dbReference>
<name>A0A8S4CZQ3_PLUXY</name>